<keyword evidence="1" id="KW-0472">Membrane</keyword>
<feature type="transmembrane region" description="Helical" evidence="1">
    <location>
        <begin position="7"/>
        <end position="31"/>
    </location>
</feature>
<evidence type="ECO:0000313" key="3">
    <source>
        <dbReference type="Proteomes" id="UP000292082"/>
    </source>
</evidence>
<dbReference type="EMBL" id="ML145330">
    <property type="protein sequence ID" value="TBU51385.1"/>
    <property type="molecule type" value="Genomic_DNA"/>
</dbReference>
<protein>
    <submittedName>
        <fullName evidence="2">Uncharacterized protein</fullName>
    </submittedName>
</protein>
<gene>
    <name evidence="2" type="ORF">BD310DRAFT_910692</name>
</gene>
<proteinExistence type="predicted"/>
<keyword evidence="3" id="KW-1185">Reference proteome</keyword>
<name>A0A4Q9PBM1_9APHY</name>
<accession>A0A4Q9PBM1</accession>
<sequence length="172" mass="18786">MYLLGSWYAYAVIPAGVLVLGTAGFAVATSIEMLLYAENFLELRTLHDVVLAASFIIFLTRSRTGFRRIIDQVPIYHAYPGRPQPVVTSISYVNAVLAVANSRRTFTESSRDLDGFGTFGLSVHPQPSQGSPIRMEHFNASTSSNAEGIDLHLKALPTDSRRNNLGVDSAII</sequence>
<keyword evidence="1" id="KW-1133">Transmembrane helix</keyword>
<evidence type="ECO:0000313" key="2">
    <source>
        <dbReference type="EMBL" id="TBU51385.1"/>
    </source>
</evidence>
<reference evidence="2 3" key="1">
    <citation type="submission" date="2019-01" db="EMBL/GenBank/DDBJ databases">
        <title>Draft genome sequences of three monokaryotic isolates of the white-rot basidiomycete fungus Dichomitus squalens.</title>
        <authorList>
            <consortium name="DOE Joint Genome Institute"/>
            <person name="Lopez S.C."/>
            <person name="Andreopoulos B."/>
            <person name="Pangilinan J."/>
            <person name="Lipzen A."/>
            <person name="Riley R."/>
            <person name="Ahrendt S."/>
            <person name="Ng V."/>
            <person name="Barry K."/>
            <person name="Daum C."/>
            <person name="Grigoriev I.V."/>
            <person name="Hilden K.S."/>
            <person name="Makela M.R."/>
            <person name="de Vries R.P."/>
        </authorList>
    </citation>
    <scope>NUCLEOTIDE SEQUENCE [LARGE SCALE GENOMIC DNA]</scope>
    <source>
        <strain evidence="2 3">CBS 464.89</strain>
    </source>
</reference>
<dbReference type="Proteomes" id="UP000292082">
    <property type="component" value="Unassembled WGS sequence"/>
</dbReference>
<organism evidence="2 3">
    <name type="scientific">Dichomitus squalens</name>
    <dbReference type="NCBI Taxonomy" id="114155"/>
    <lineage>
        <taxon>Eukaryota</taxon>
        <taxon>Fungi</taxon>
        <taxon>Dikarya</taxon>
        <taxon>Basidiomycota</taxon>
        <taxon>Agaricomycotina</taxon>
        <taxon>Agaricomycetes</taxon>
        <taxon>Polyporales</taxon>
        <taxon>Polyporaceae</taxon>
        <taxon>Dichomitus</taxon>
    </lineage>
</organism>
<keyword evidence="1" id="KW-0812">Transmembrane</keyword>
<dbReference type="AlphaFoldDB" id="A0A4Q9PBM1"/>
<evidence type="ECO:0000256" key="1">
    <source>
        <dbReference type="SAM" id="Phobius"/>
    </source>
</evidence>